<organism evidence="4 5">
    <name type="scientific">Chlorobaculum limnaeum</name>
    <dbReference type="NCBI Taxonomy" id="274537"/>
    <lineage>
        <taxon>Bacteria</taxon>
        <taxon>Pseudomonadati</taxon>
        <taxon>Chlorobiota</taxon>
        <taxon>Chlorobiia</taxon>
        <taxon>Chlorobiales</taxon>
        <taxon>Chlorobiaceae</taxon>
        <taxon>Chlorobaculum</taxon>
    </lineage>
</organism>
<dbReference type="Proteomes" id="UP000095185">
    <property type="component" value="Chromosome"/>
</dbReference>
<proteinExistence type="predicted"/>
<dbReference type="GO" id="GO:0052689">
    <property type="term" value="F:carboxylic ester hydrolase activity"/>
    <property type="evidence" value="ECO:0007669"/>
    <property type="project" value="InterPro"/>
</dbReference>
<dbReference type="STRING" id="274537.BIU88_12370"/>
<dbReference type="InterPro" id="IPR022742">
    <property type="entry name" value="Hydrolase_4"/>
</dbReference>
<dbReference type="PIRSF" id="PIRSF017388">
    <property type="entry name" value="Esterase_lipase"/>
    <property type="match status" value="1"/>
</dbReference>
<dbReference type="PANTHER" id="PTHR43798:SF31">
    <property type="entry name" value="AB HYDROLASE SUPERFAMILY PROTEIN YCLE"/>
    <property type="match status" value="1"/>
</dbReference>
<protein>
    <submittedName>
        <fullName evidence="4">Alpha/beta hydrolase</fullName>
    </submittedName>
</protein>
<evidence type="ECO:0000256" key="2">
    <source>
        <dbReference type="PIRSR" id="PIRSR017388-2"/>
    </source>
</evidence>
<name>A0A1D8D2R4_CHLLM</name>
<gene>
    <name evidence="4" type="ORF">BIU88_12370</name>
</gene>
<sequence length="262" mass="29041">MTNRVSHESPQRRLTGVVILHGFTANLESVRELFGPLGRFDLKIASPLLRGHGASSPNELRGVTWTEWLEDAERALETLTGIDGKAVVIGHSMGALLAMQLAARRPELVDSLVLATPPVRLTSLLGPGRPLNFLAPLISHFVDRWNMDTKFADPGNAIMPKQYDWSPTKTILSMFDLLQETLRIAGSVHVPALILHCRNESIVLPQSAEILLRSLGTPPEKKSIVWFEKTDHQIFCDCERKAAVDAAVRFVADRLNHKPLNP</sequence>
<reference evidence="4" key="1">
    <citation type="submission" date="2016-09" db="EMBL/GenBank/DDBJ databases">
        <title>Genome sequence of Chlorobaculum limnaeum.</title>
        <authorList>
            <person name="Liu Z."/>
            <person name="Tank M."/>
            <person name="Bryant D.A."/>
        </authorList>
    </citation>
    <scope>NUCLEOTIDE SEQUENCE [LARGE SCALE GENOMIC DNA]</scope>
    <source>
        <strain evidence="4">DSM 1677</strain>
    </source>
</reference>
<evidence type="ECO:0000256" key="1">
    <source>
        <dbReference type="ARBA" id="ARBA00022801"/>
    </source>
</evidence>
<feature type="domain" description="Serine aminopeptidase S33" evidence="3">
    <location>
        <begin position="17"/>
        <end position="238"/>
    </location>
</feature>
<dbReference type="PANTHER" id="PTHR43798">
    <property type="entry name" value="MONOACYLGLYCEROL LIPASE"/>
    <property type="match status" value="1"/>
</dbReference>
<accession>A0A1D8D2R4</accession>
<dbReference type="GO" id="GO:0016020">
    <property type="term" value="C:membrane"/>
    <property type="evidence" value="ECO:0007669"/>
    <property type="project" value="TreeGrafter"/>
</dbReference>
<dbReference type="InterPro" id="IPR050266">
    <property type="entry name" value="AB_hydrolase_sf"/>
</dbReference>
<dbReference type="AlphaFoldDB" id="A0A1D8D2R4"/>
<dbReference type="InterPro" id="IPR012354">
    <property type="entry name" value="Esterase_lipase"/>
</dbReference>
<dbReference type="Gene3D" id="3.40.50.1820">
    <property type="entry name" value="alpha/beta hydrolase"/>
    <property type="match status" value="1"/>
</dbReference>
<keyword evidence="1 4" id="KW-0378">Hydrolase</keyword>
<feature type="binding site" evidence="2">
    <location>
        <position position="93"/>
    </location>
    <ligand>
        <name>substrate</name>
    </ligand>
</feature>
<keyword evidence="5" id="KW-1185">Reference proteome</keyword>
<feature type="binding site" evidence="2">
    <location>
        <position position="23"/>
    </location>
    <ligand>
        <name>substrate</name>
    </ligand>
</feature>
<evidence type="ECO:0000313" key="5">
    <source>
        <dbReference type="Proteomes" id="UP000095185"/>
    </source>
</evidence>
<dbReference type="EMBL" id="CP017305">
    <property type="protein sequence ID" value="AOS84851.1"/>
    <property type="molecule type" value="Genomic_DNA"/>
</dbReference>
<dbReference type="KEGG" id="clz:BIU88_12370"/>
<dbReference type="SUPFAM" id="SSF53474">
    <property type="entry name" value="alpha/beta-Hydrolases"/>
    <property type="match status" value="1"/>
</dbReference>
<evidence type="ECO:0000313" key="4">
    <source>
        <dbReference type="EMBL" id="AOS84851.1"/>
    </source>
</evidence>
<evidence type="ECO:0000259" key="3">
    <source>
        <dbReference type="Pfam" id="PF12146"/>
    </source>
</evidence>
<dbReference type="InterPro" id="IPR029058">
    <property type="entry name" value="AB_hydrolase_fold"/>
</dbReference>
<dbReference type="OrthoDB" id="9777090at2"/>
<dbReference type="Pfam" id="PF12146">
    <property type="entry name" value="Hydrolase_4"/>
    <property type="match status" value="1"/>
</dbReference>